<feature type="region of interest" description="Disordered" evidence="6">
    <location>
        <begin position="162"/>
        <end position="218"/>
    </location>
</feature>
<dbReference type="Proteomes" id="UP001430356">
    <property type="component" value="Unassembled WGS sequence"/>
</dbReference>
<comment type="caution">
    <text evidence="8">The sequence shown here is derived from an EMBL/GenBank/DDBJ whole genome shotgun (WGS) entry which is preliminary data.</text>
</comment>
<comment type="similarity">
    <text evidence="5">Belongs to the class I-like SAM-binding methyltransferase superfamily. RsmB/NOP family.</text>
</comment>
<gene>
    <name evidence="8" type="ORF">NESM_000556900</name>
</gene>
<feature type="domain" description="SAM-dependent MTase RsmB/NOP-type" evidence="7">
    <location>
        <begin position="312"/>
        <end position="674"/>
    </location>
</feature>
<evidence type="ECO:0000256" key="4">
    <source>
        <dbReference type="ARBA" id="ARBA00022884"/>
    </source>
</evidence>
<dbReference type="PROSITE" id="PS51686">
    <property type="entry name" value="SAM_MT_RSMB_NOP"/>
    <property type="match status" value="1"/>
</dbReference>
<evidence type="ECO:0000313" key="8">
    <source>
        <dbReference type="EMBL" id="KAK7196214.1"/>
    </source>
</evidence>
<feature type="binding site" evidence="5">
    <location>
        <position position="500"/>
    </location>
    <ligand>
        <name>S-adenosyl-L-methionine</name>
        <dbReference type="ChEBI" id="CHEBI:59789"/>
    </ligand>
</feature>
<keyword evidence="4 5" id="KW-0694">RNA-binding</keyword>
<evidence type="ECO:0000256" key="1">
    <source>
        <dbReference type="ARBA" id="ARBA00022603"/>
    </source>
</evidence>
<name>A0AAW0ETD0_9TRYP</name>
<feature type="binding site" evidence="5">
    <location>
        <begin position="415"/>
        <end position="421"/>
    </location>
    <ligand>
        <name>S-adenosyl-L-methionine</name>
        <dbReference type="ChEBI" id="CHEBI:59789"/>
    </ligand>
</feature>
<comment type="caution">
    <text evidence="5">Lacks conserved residue(s) required for the propagation of feature annotation.</text>
</comment>
<evidence type="ECO:0000256" key="6">
    <source>
        <dbReference type="SAM" id="MobiDB-lite"/>
    </source>
</evidence>
<dbReference type="Gene3D" id="3.40.50.150">
    <property type="entry name" value="Vaccinia Virus protein VP39"/>
    <property type="match status" value="1"/>
</dbReference>
<dbReference type="GO" id="GO:0008173">
    <property type="term" value="F:RNA methyltransferase activity"/>
    <property type="evidence" value="ECO:0007669"/>
    <property type="project" value="InterPro"/>
</dbReference>
<dbReference type="Pfam" id="PF01189">
    <property type="entry name" value="Methyltr_RsmB-F"/>
    <property type="match status" value="1"/>
</dbReference>
<protein>
    <submittedName>
        <fullName evidence="8">NOL1/NOP2/sun family</fullName>
    </submittedName>
</protein>
<dbReference type="PRINTS" id="PR02008">
    <property type="entry name" value="RCMTFAMILY"/>
</dbReference>
<proteinExistence type="inferred from homology"/>
<keyword evidence="2 5" id="KW-0808">Transferase</keyword>
<dbReference type="PANTHER" id="PTHR22808:SF7">
    <property type="entry name" value="SAM-DEPENDENT MTASE RSMB_NOP-TYPE DOMAIN-CONTAINING PROTEIN"/>
    <property type="match status" value="1"/>
</dbReference>
<feature type="region of interest" description="Disordered" evidence="6">
    <location>
        <begin position="1072"/>
        <end position="1121"/>
    </location>
</feature>
<dbReference type="InterPro" id="IPR029063">
    <property type="entry name" value="SAM-dependent_MTases_sf"/>
</dbReference>
<evidence type="ECO:0000259" key="7">
    <source>
        <dbReference type="PROSITE" id="PS51686"/>
    </source>
</evidence>
<keyword evidence="3 5" id="KW-0949">S-adenosyl-L-methionine</keyword>
<accession>A0AAW0ETD0</accession>
<feature type="region of interest" description="Disordered" evidence="6">
    <location>
        <begin position="684"/>
        <end position="704"/>
    </location>
</feature>
<dbReference type="PANTHER" id="PTHR22808">
    <property type="entry name" value="NCL1 YEAST -RELATED NOL1/NOP2/FMU SUN DOMAIN-CONTAINING"/>
    <property type="match status" value="1"/>
</dbReference>
<feature type="active site" description="Nucleophile" evidence="5">
    <location>
        <position position="553"/>
    </location>
</feature>
<organism evidence="8 9">
    <name type="scientific">Novymonas esmeraldas</name>
    <dbReference type="NCBI Taxonomy" id="1808958"/>
    <lineage>
        <taxon>Eukaryota</taxon>
        <taxon>Discoba</taxon>
        <taxon>Euglenozoa</taxon>
        <taxon>Kinetoplastea</taxon>
        <taxon>Metakinetoplastina</taxon>
        <taxon>Trypanosomatida</taxon>
        <taxon>Trypanosomatidae</taxon>
        <taxon>Novymonas</taxon>
    </lineage>
</organism>
<evidence type="ECO:0000256" key="2">
    <source>
        <dbReference type="ARBA" id="ARBA00022679"/>
    </source>
</evidence>
<feature type="binding site" evidence="5">
    <location>
        <position position="443"/>
    </location>
    <ligand>
        <name>S-adenosyl-L-methionine</name>
        <dbReference type="ChEBI" id="CHEBI:59789"/>
    </ligand>
</feature>
<evidence type="ECO:0000313" key="9">
    <source>
        <dbReference type="Proteomes" id="UP001430356"/>
    </source>
</evidence>
<dbReference type="GO" id="GO:0003723">
    <property type="term" value="F:RNA binding"/>
    <property type="evidence" value="ECO:0007669"/>
    <property type="project" value="UniProtKB-UniRule"/>
</dbReference>
<evidence type="ECO:0000256" key="5">
    <source>
        <dbReference type="PROSITE-ProRule" id="PRU01023"/>
    </source>
</evidence>
<dbReference type="InterPro" id="IPR023267">
    <property type="entry name" value="RCMT"/>
</dbReference>
<feature type="compositionally biased region" description="Low complexity" evidence="6">
    <location>
        <begin position="198"/>
        <end position="211"/>
    </location>
</feature>
<dbReference type="InterPro" id="IPR049560">
    <property type="entry name" value="MeTrfase_RsmB-F_NOP2_cat"/>
</dbReference>
<keyword evidence="9" id="KW-1185">Reference proteome</keyword>
<dbReference type="GO" id="GO:0001510">
    <property type="term" value="P:RNA methylation"/>
    <property type="evidence" value="ECO:0007669"/>
    <property type="project" value="InterPro"/>
</dbReference>
<dbReference type="SUPFAM" id="SSF53335">
    <property type="entry name" value="S-adenosyl-L-methionine-dependent methyltransferases"/>
    <property type="match status" value="1"/>
</dbReference>
<reference evidence="8 9" key="1">
    <citation type="journal article" date="2021" name="MBio">
        <title>A New Model Trypanosomatid, Novymonas esmeraldas: Genomic Perception of Its 'Candidatus Pandoraea novymonadis' Endosymbiont.</title>
        <authorList>
            <person name="Zakharova A."/>
            <person name="Saura A."/>
            <person name="Butenko A."/>
            <person name="Podesvova L."/>
            <person name="Warmusova S."/>
            <person name="Kostygov A.Y."/>
            <person name="Nenarokova A."/>
            <person name="Lukes J."/>
            <person name="Opperdoes F.R."/>
            <person name="Yurchenko V."/>
        </authorList>
    </citation>
    <scope>NUCLEOTIDE SEQUENCE [LARGE SCALE GENOMIC DNA]</scope>
    <source>
        <strain evidence="8 9">E262AT.01</strain>
    </source>
</reference>
<evidence type="ECO:0000256" key="3">
    <source>
        <dbReference type="ARBA" id="ARBA00022691"/>
    </source>
</evidence>
<dbReference type="AlphaFoldDB" id="A0AAW0ETD0"/>
<keyword evidence="1 5" id="KW-0489">Methyltransferase</keyword>
<dbReference type="InterPro" id="IPR001678">
    <property type="entry name" value="MeTrfase_RsmB-F_NOP2_dom"/>
</dbReference>
<sequence length="1121" mass="118441">MRATRQVLYDSFRAARGELSHIFAAMKSEEHLRRAVQQYIRPSASRQRARSAGGQLSRAQARSLFRTSASLILQEARRRGDSRVAAVALDVALAEAQLSDVAQQLEPAWVKDAVASCRSAAELRMMEDVLRRHERRLVASGSAMTTANYLLTSVLGRSRATESGLRVGDDDNSDDTAAAVGTEEEDGGGGSRALSSQGTGAAPVGAGTAAVDAHDHDSHAAAQARLSLALTQPPSLADLATTGGSAGAVHQLPPAERTAAVVDRLHRLQRNASAGPNVSFTRWFMRQGLVRDEAELMALYMAMRARPLDVGFRVLGSSGEEDAGRVPCSASPHASAVHAILQHRRGIHRVSWLPAAMGVYTLDTRDGLPPDAVLANRGLLRSLARERLIVFQSLSSMLPVYFMDPQPGDCVLDLCAAPGNKTGLVLDCMRAGGGGGGCVVANEAQASRVRDLQERLRDASPDVVVTRGRGQEFGVADRHGGDHDGVTLLGEGLYDRVLVDAPCSGEGRMGRDALSWRLWHPGRGSEFHPTQCALLHRALRLCKVGGRVVYATCTLNPLENEAVVAAVLRGCGGAVELVPPPLRLPSAAAESDGVPPLRLTPGLRRWDVPSSAGGYLRSAAEAYAQGESAARLPPDLFADDDADRGAALQRCCRRVMPHLNGGADGFFIAVLERRAAVPSQWRAAPGPAHASELPPPTPASPTAAASVTVVPTPTPAASLAVSLAGGSNLLSDRGLVRLPPSHHLVQRHIGSFFTRARAPPSPARPGQCSSAQEFLETHGWSALWCEREGLRLLSRTAELMLRRHSTMPVAPPPRAPANGFGLGFSRRHRPEDAHETSLAPPSAGAELLDAGVLVVDAQGGLTERGAALLRHSATSRLLSLPLPYAQLLLARRTLDVGAALALMPAYVQEAEEALQPRRGLLPPPAPAASARERAGRNAAASEAHETTWYREALAALTPAVGDVGEAAGNAIVVVRASSTWAAPLSSWAWPVRVEVLQPWSALDTDAAPRGLARLHLTLPTAARHRTQALVGRLQGAAHRSGDAQARQQEVLRASARYDPSLTMGAAALTGVAASAHPQQHHRRLSNRTAPTPTSCAPRPSTAAAADTTAAAPPTSPDVFEL</sequence>
<dbReference type="EMBL" id="JAECZO010000071">
    <property type="protein sequence ID" value="KAK7196214.1"/>
    <property type="molecule type" value="Genomic_DNA"/>
</dbReference>
<feature type="compositionally biased region" description="Low complexity" evidence="6">
    <location>
        <begin position="1088"/>
        <end position="1112"/>
    </location>
</feature>